<dbReference type="InterPro" id="IPR002104">
    <property type="entry name" value="Integrase_catalytic"/>
</dbReference>
<dbReference type="InterPro" id="IPR011010">
    <property type="entry name" value="DNA_brk_join_enz"/>
</dbReference>
<proteinExistence type="predicted"/>
<evidence type="ECO:0000313" key="5">
    <source>
        <dbReference type="Proteomes" id="UP001501480"/>
    </source>
</evidence>
<comment type="caution">
    <text evidence="4">The sequence shown here is derived from an EMBL/GenBank/DDBJ whole genome shotgun (WGS) entry which is preliminary data.</text>
</comment>
<evidence type="ECO:0000256" key="1">
    <source>
        <dbReference type="ARBA" id="ARBA00023172"/>
    </source>
</evidence>
<feature type="region of interest" description="Disordered" evidence="2">
    <location>
        <begin position="108"/>
        <end position="129"/>
    </location>
</feature>
<evidence type="ECO:0000313" key="4">
    <source>
        <dbReference type="EMBL" id="GAA2071052.1"/>
    </source>
</evidence>
<protein>
    <recommendedName>
        <fullName evidence="3">Tyr recombinase domain-containing protein</fullName>
    </recommendedName>
</protein>
<gene>
    <name evidence="4" type="ORF">GCM10009821_05730</name>
</gene>
<feature type="compositionally biased region" description="Acidic residues" evidence="2">
    <location>
        <begin position="115"/>
        <end position="129"/>
    </location>
</feature>
<evidence type="ECO:0000256" key="2">
    <source>
        <dbReference type="SAM" id="MobiDB-lite"/>
    </source>
</evidence>
<dbReference type="InterPro" id="IPR013762">
    <property type="entry name" value="Integrase-like_cat_sf"/>
</dbReference>
<sequence length="129" mass="14425">MPWMVVDGKSTTVSLLLTSREKKSLGRNYFNTFLWRPALKSAGVPDLRENGCHALRHFFASTALHEGETIKAVSEYLGHADPGFTLRTYTHLMEGSSERTKRAIDAAFLGKSSNDDDPESDEEDHEAPR</sequence>
<evidence type="ECO:0000259" key="3">
    <source>
        <dbReference type="PROSITE" id="PS51898"/>
    </source>
</evidence>
<dbReference type="Proteomes" id="UP001501480">
    <property type="component" value="Unassembled WGS sequence"/>
</dbReference>
<dbReference type="SUPFAM" id="SSF56349">
    <property type="entry name" value="DNA breaking-rejoining enzymes"/>
    <property type="match status" value="1"/>
</dbReference>
<reference evidence="4 5" key="1">
    <citation type="journal article" date="2019" name="Int. J. Syst. Evol. Microbiol.">
        <title>The Global Catalogue of Microorganisms (GCM) 10K type strain sequencing project: providing services to taxonomists for standard genome sequencing and annotation.</title>
        <authorList>
            <consortium name="The Broad Institute Genomics Platform"/>
            <consortium name="The Broad Institute Genome Sequencing Center for Infectious Disease"/>
            <person name="Wu L."/>
            <person name="Ma J."/>
        </authorList>
    </citation>
    <scope>NUCLEOTIDE SEQUENCE [LARGE SCALE GENOMIC DNA]</scope>
    <source>
        <strain evidence="4 5">JCM 15749</strain>
    </source>
</reference>
<accession>A0ABN2VSH5</accession>
<dbReference type="Pfam" id="PF00589">
    <property type="entry name" value="Phage_integrase"/>
    <property type="match status" value="1"/>
</dbReference>
<dbReference type="EMBL" id="BAAAPY010000001">
    <property type="protein sequence ID" value="GAA2071052.1"/>
    <property type="molecule type" value="Genomic_DNA"/>
</dbReference>
<keyword evidence="5" id="KW-1185">Reference proteome</keyword>
<dbReference type="Gene3D" id="1.10.443.10">
    <property type="entry name" value="Intergrase catalytic core"/>
    <property type="match status" value="1"/>
</dbReference>
<dbReference type="PROSITE" id="PS51898">
    <property type="entry name" value="TYR_RECOMBINASE"/>
    <property type="match status" value="1"/>
</dbReference>
<organism evidence="4 5">
    <name type="scientific">Aeromicrobium halocynthiae</name>
    <dbReference type="NCBI Taxonomy" id="560557"/>
    <lineage>
        <taxon>Bacteria</taxon>
        <taxon>Bacillati</taxon>
        <taxon>Actinomycetota</taxon>
        <taxon>Actinomycetes</taxon>
        <taxon>Propionibacteriales</taxon>
        <taxon>Nocardioidaceae</taxon>
        <taxon>Aeromicrobium</taxon>
    </lineage>
</organism>
<name>A0ABN2VSH5_9ACTN</name>
<feature type="domain" description="Tyr recombinase" evidence="3">
    <location>
        <begin position="1"/>
        <end position="105"/>
    </location>
</feature>
<keyword evidence="1" id="KW-0233">DNA recombination</keyword>